<evidence type="ECO:0000256" key="2">
    <source>
        <dbReference type="ARBA" id="ARBA00007931"/>
    </source>
</evidence>
<dbReference type="PANTHER" id="PTHR39188:SF3">
    <property type="entry name" value="STAGE IV SPORULATION PROTEIN FB"/>
    <property type="match status" value="1"/>
</dbReference>
<comment type="cofactor">
    <cofactor evidence="1">
        <name>Zn(2+)</name>
        <dbReference type="ChEBI" id="CHEBI:29105"/>
    </cofactor>
</comment>
<dbReference type="GO" id="GO:0006508">
    <property type="term" value="P:proteolysis"/>
    <property type="evidence" value="ECO:0007669"/>
    <property type="project" value="UniProtKB-KW"/>
</dbReference>
<evidence type="ECO:0000313" key="10">
    <source>
        <dbReference type="Proteomes" id="UP000636960"/>
    </source>
</evidence>
<gene>
    <name evidence="9" type="ORF">Ari01nite_92320</name>
</gene>
<evidence type="ECO:0000313" key="9">
    <source>
        <dbReference type="EMBL" id="GIF01768.1"/>
    </source>
</evidence>
<dbReference type="GO" id="GO:0008237">
    <property type="term" value="F:metallopeptidase activity"/>
    <property type="evidence" value="ECO:0007669"/>
    <property type="project" value="UniProtKB-KW"/>
</dbReference>
<comment type="similarity">
    <text evidence="2">Belongs to the peptidase M50B family.</text>
</comment>
<evidence type="ECO:0000256" key="8">
    <source>
        <dbReference type="SAM" id="Phobius"/>
    </source>
</evidence>
<dbReference type="Proteomes" id="UP000636960">
    <property type="component" value="Unassembled WGS sequence"/>
</dbReference>
<feature type="transmembrane region" description="Helical" evidence="8">
    <location>
        <begin position="47"/>
        <end position="66"/>
    </location>
</feature>
<feature type="compositionally biased region" description="Basic residues" evidence="7">
    <location>
        <begin position="174"/>
        <end position="183"/>
    </location>
</feature>
<keyword evidence="8" id="KW-0472">Membrane</keyword>
<keyword evidence="5" id="KW-0862">Zinc</keyword>
<evidence type="ECO:0000256" key="7">
    <source>
        <dbReference type="SAM" id="MobiDB-lite"/>
    </source>
</evidence>
<name>A0A919N2T2_9ACTN</name>
<dbReference type="PANTHER" id="PTHR39188">
    <property type="entry name" value="MEMBRANE-ASSOCIATED ZINC METALLOPROTEASE M50B"/>
    <property type="match status" value="1"/>
</dbReference>
<feature type="compositionally biased region" description="Basic and acidic residues" evidence="7">
    <location>
        <begin position="142"/>
        <end position="151"/>
    </location>
</feature>
<reference evidence="9" key="1">
    <citation type="submission" date="2021-01" db="EMBL/GenBank/DDBJ databases">
        <title>Whole genome shotgun sequence of Actinoplanes rishiriensis NBRC 108556.</title>
        <authorList>
            <person name="Komaki H."/>
            <person name="Tamura T."/>
        </authorList>
    </citation>
    <scope>NUCLEOTIDE SEQUENCE</scope>
    <source>
        <strain evidence="9">NBRC 108556</strain>
    </source>
</reference>
<keyword evidence="8" id="KW-0812">Transmembrane</keyword>
<comment type="caution">
    <text evidence="9">The sequence shown here is derived from an EMBL/GenBank/DDBJ whole genome shotgun (WGS) entry which is preliminary data.</text>
</comment>
<accession>A0A919N2T2</accession>
<dbReference type="EMBL" id="BOMV01000111">
    <property type="protein sequence ID" value="GIF01768.1"/>
    <property type="molecule type" value="Genomic_DNA"/>
</dbReference>
<keyword evidence="6" id="KW-0482">Metalloprotease</keyword>
<evidence type="ECO:0000256" key="6">
    <source>
        <dbReference type="ARBA" id="ARBA00023049"/>
    </source>
</evidence>
<sequence>MRQSIRLGTAHGIPVGVHWSTVLILFLLTQGLAVGLLPAAAGGYAIVAYWLAAAGFTGLFLMALLAHEYAHARTAQHYGIRVRAITLWLLGGVFEIDGDPPVDVRTARLRVRRPDRNRIRRGRRGRAPASRLSRGRPRREPRRPGHDRDARPSAGRAAIGDPPRPGVRSDVPPRRRPARNAAP</sequence>
<keyword evidence="8" id="KW-1133">Transmembrane helix</keyword>
<evidence type="ECO:0000256" key="3">
    <source>
        <dbReference type="ARBA" id="ARBA00022670"/>
    </source>
</evidence>
<evidence type="ECO:0000256" key="1">
    <source>
        <dbReference type="ARBA" id="ARBA00001947"/>
    </source>
</evidence>
<evidence type="ECO:0008006" key="11">
    <source>
        <dbReference type="Google" id="ProtNLM"/>
    </source>
</evidence>
<evidence type="ECO:0000256" key="4">
    <source>
        <dbReference type="ARBA" id="ARBA00022801"/>
    </source>
</evidence>
<organism evidence="9 10">
    <name type="scientific">Paractinoplanes rishiriensis</name>
    <dbReference type="NCBI Taxonomy" id="1050105"/>
    <lineage>
        <taxon>Bacteria</taxon>
        <taxon>Bacillati</taxon>
        <taxon>Actinomycetota</taxon>
        <taxon>Actinomycetes</taxon>
        <taxon>Micromonosporales</taxon>
        <taxon>Micromonosporaceae</taxon>
        <taxon>Paractinoplanes</taxon>
    </lineage>
</organism>
<proteinExistence type="inferred from homology"/>
<protein>
    <recommendedName>
        <fullName evidence="11">Site-2 protease family protein</fullName>
    </recommendedName>
</protein>
<keyword evidence="4" id="KW-0378">Hydrolase</keyword>
<evidence type="ECO:0000256" key="5">
    <source>
        <dbReference type="ARBA" id="ARBA00022833"/>
    </source>
</evidence>
<keyword evidence="10" id="KW-1185">Reference proteome</keyword>
<dbReference type="AlphaFoldDB" id="A0A919N2T2"/>
<keyword evidence="3" id="KW-0645">Protease</keyword>
<feature type="region of interest" description="Disordered" evidence="7">
    <location>
        <begin position="115"/>
        <end position="183"/>
    </location>
</feature>